<keyword evidence="2" id="KW-1185">Reference proteome</keyword>
<protein>
    <submittedName>
        <fullName evidence="1">Uncharacterized protein</fullName>
    </submittedName>
</protein>
<evidence type="ECO:0000313" key="1">
    <source>
        <dbReference type="EMBL" id="MFC3689269.1"/>
    </source>
</evidence>
<name>A0ABV7WIQ1_9MICO</name>
<reference evidence="2" key="1">
    <citation type="journal article" date="2019" name="Int. J. Syst. Evol. Microbiol.">
        <title>The Global Catalogue of Microorganisms (GCM) 10K type strain sequencing project: providing services to taxonomists for standard genome sequencing and annotation.</title>
        <authorList>
            <consortium name="The Broad Institute Genomics Platform"/>
            <consortium name="The Broad Institute Genome Sequencing Center for Infectious Disease"/>
            <person name="Wu L."/>
            <person name="Ma J."/>
        </authorList>
    </citation>
    <scope>NUCLEOTIDE SEQUENCE [LARGE SCALE GENOMIC DNA]</scope>
    <source>
        <strain evidence="2">NCAIM B.02333</strain>
    </source>
</reference>
<dbReference type="Proteomes" id="UP001595685">
    <property type="component" value="Unassembled WGS sequence"/>
</dbReference>
<dbReference type="EMBL" id="JBHRWW010000008">
    <property type="protein sequence ID" value="MFC3689269.1"/>
    <property type="molecule type" value="Genomic_DNA"/>
</dbReference>
<dbReference type="RefSeq" id="WP_340288573.1">
    <property type="nucleotide sequence ID" value="NZ_JBBEOI010000002.1"/>
</dbReference>
<accession>A0ABV7WIQ1</accession>
<sequence>MLVPAVDKAAAMKLVTGAVRRLQSDLAVVVDTPSWVAGPVALAGLLAAHPSLHVLPVHARQVWVCLAWTGGPRPGTAARTARRVLSAERLSTPQLRAWLQAAWEQQPSTTRGPGSGPPPVPVLRAWLGYVAQQDPTLVPPGSRAPGAGVPPRGRGRGWWWDHPPDADAALRRAATAAEPGSVTTDSLLQVLTRLGCSFQAATQVLLRCPLLERVSKGRYVRRRRGCSGRAAAS</sequence>
<organism evidence="1 2">
    <name type="scientific">Aquipuribacter hungaricus</name>
    <dbReference type="NCBI Taxonomy" id="545624"/>
    <lineage>
        <taxon>Bacteria</taxon>
        <taxon>Bacillati</taxon>
        <taxon>Actinomycetota</taxon>
        <taxon>Actinomycetes</taxon>
        <taxon>Micrococcales</taxon>
        <taxon>Intrasporangiaceae</taxon>
        <taxon>Aquipuribacter</taxon>
    </lineage>
</organism>
<proteinExistence type="predicted"/>
<gene>
    <name evidence="1" type="ORF">ACFOLH_13045</name>
</gene>
<evidence type="ECO:0000313" key="2">
    <source>
        <dbReference type="Proteomes" id="UP001595685"/>
    </source>
</evidence>
<comment type="caution">
    <text evidence="1">The sequence shown here is derived from an EMBL/GenBank/DDBJ whole genome shotgun (WGS) entry which is preliminary data.</text>
</comment>